<reference evidence="3" key="1">
    <citation type="submission" date="2023-03" db="EMBL/GenBank/DDBJ databases">
        <title>Massive genome expansion in bonnet fungi (Mycena s.s.) driven by repeated elements and novel gene families across ecological guilds.</title>
        <authorList>
            <consortium name="Lawrence Berkeley National Laboratory"/>
            <person name="Harder C.B."/>
            <person name="Miyauchi S."/>
            <person name="Viragh M."/>
            <person name="Kuo A."/>
            <person name="Thoen E."/>
            <person name="Andreopoulos B."/>
            <person name="Lu D."/>
            <person name="Skrede I."/>
            <person name="Drula E."/>
            <person name="Henrissat B."/>
            <person name="Morin E."/>
            <person name="Kohler A."/>
            <person name="Barry K."/>
            <person name="LaButti K."/>
            <person name="Morin E."/>
            <person name="Salamov A."/>
            <person name="Lipzen A."/>
            <person name="Mereny Z."/>
            <person name="Hegedus B."/>
            <person name="Baldrian P."/>
            <person name="Stursova M."/>
            <person name="Weitz H."/>
            <person name="Taylor A."/>
            <person name="Grigoriev I.V."/>
            <person name="Nagy L.G."/>
            <person name="Martin F."/>
            <person name="Kauserud H."/>
        </authorList>
    </citation>
    <scope>NUCLEOTIDE SEQUENCE</scope>
    <source>
        <strain evidence="3">CBHHK182m</strain>
    </source>
</reference>
<dbReference type="Gene3D" id="3.30.710.10">
    <property type="entry name" value="Potassium Channel Kv1.1, Chain A"/>
    <property type="match status" value="1"/>
</dbReference>
<keyword evidence="4" id="KW-1185">Reference proteome</keyword>
<feature type="domain" description="BTB" evidence="2">
    <location>
        <begin position="36"/>
        <end position="108"/>
    </location>
</feature>
<evidence type="ECO:0000256" key="1">
    <source>
        <dbReference type="SAM" id="MobiDB-lite"/>
    </source>
</evidence>
<gene>
    <name evidence="3" type="ORF">B0H16DRAFT_1895121</name>
</gene>
<dbReference type="AlphaFoldDB" id="A0AAD7HQR5"/>
<dbReference type="InterPro" id="IPR000210">
    <property type="entry name" value="BTB/POZ_dom"/>
</dbReference>
<feature type="region of interest" description="Disordered" evidence="1">
    <location>
        <begin position="1"/>
        <end position="20"/>
    </location>
</feature>
<dbReference type="InterPro" id="IPR011333">
    <property type="entry name" value="SKP1/BTB/POZ_sf"/>
</dbReference>
<evidence type="ECO:0000313" key="4">
    <source>
        <dbReference type="Proteomes" id="UP001215598"/>
    </source>
</evidence>
<protein>
    <recommendedName>
        <fullName evidence="2">BTB domain-containing protein</fullName>
    </recommendedName>
</protein>
<organism evidence="3 4">
    <name type="scientific">Mycena metata</name>
    <dbReference type="NCBI Taxonomy" id="1033252"/>
    <lineage>
        <taxon>Eukaryota</taxon>
        <taxon>Fungi</taxon>
        <taxon>Dikarya</taxon>
        <taxon>Basidiomycota</taxon>
        <taxon>Agaricomycotina</taxon>
        <taxon>Agaricomycetes</taxon>
        <taxon>Agaricomycetidae</taxon>
        <taxon>Agaricales</taxon>
        <taxon>Marasmiineae</taxon>
        <taxon>Mycenaceae</taxon>
        <taxon>Mycena</taxon>
    </lineage>
</organism>
<dbReference type="PROSITE" id="PS50097">
    <property type="entry name" value="BTB"/>
    <property type="match status" value="1"/>
</dbReference>
<comment type="caution">
    <text evidence="3">The sequence shown here is derived from an EMBL/GenBank/DDBJ whole genome shotgun (WGS) entry which is preliminary data.</text>
</comment>
<proteinExistence type="predicted"/>
<name>A0AAD7HQR5_9AGAR</name>
<evidence type="ECO:0000313" key="3">
    <source>
        <dbReference type="EMBL" id="KAJ7725332.1"/>
    </source>
</evidence>
<accession>A0AAD7HQR5</accession>
<dbReference type="EMBL" id="JARKIB010000195">
    <property type="protein sequence ID" value="KAJ7725332.1"/>
    <property type="molecule type" value="Genomic_DNA"/>
</dbReference>
<dbReference type="Pfam" id="PF00651">
    <property type="entry name" value="BTB"/>
    <property type="match status" value="1"/>
</dbReference>
<evidence type="ECO:0000259" key="2">
    <source>
        <dbReference type="PROSITE" id="PS50097"/>
    </source>
</evidence>
<dbReference type="SUPFAM" id="SSF54695">
    <property type="entry name" value="POZ domain"/>
    <property type="match status" value="1"/>
</dbReference>
<sequence length="321" mass="36097">MEDAPRTKRRRTESTTDATAEAPPLVRSAEYWFDDGNIILQAESTQFRVAKSVLSMHSSVFRDMFLLPLPSDEAMVEGCAVVVLQGDTALDWIVLLGVIYPKRLVDKALHPTRTAAILRLSKKYDFPLFREDCLKRLKTKFPTTLDEFISNSWPFLPTESSGYFTVISLAREIGIYSILPVAYTVLLDDCMAKILDPKDTDLSASDRLACLLGYANLLELQGSTTLAWLNLGAKHLPSPTCRQSTKCVAAVKDIIVTRSNNHPPLLYILDDWDEAWESGMCQPCRKKAKEVYEAGRETCWDKLPAAFGLPDWEELKSLDLK</sequence>
<dbReference type="Proteomes" id="UP001215598">
    <property type="component" value="Unassembled WGS sequence"/>
</dbReference>